<proteinExistence type="predicted"/>
<reference evidence="1" key="1">
    <citation type="submission" date="2021-06" db="EMBL/GenBank/DDBJ databases">
        <authorList>
            <person name="Kallberg Y."/>
            <person name="Tangrot J."/>
            <person name="Rosling A."/>
        </authorList>
    </citation>
    <scope>NUCLEOTIDE SEQUENCE</scope>
    <source>
        <strain evidence="1">MA461A</strain>
    </source>
</reference>
<evidence type="ECO:0000313" key="2">
    <source>
        <dbReference type="Proteomes" id="UP000789920"/>
    </source>
</evidence>
<sequence length="57" mass="6869">FHLDFALTWHWRIVPSLPPTLLRYKLNLFNKANKTPKVTKGTKGDKFTKDNKWNKWK</sequence>
<keyword evidence="2" id="KW-1185">Reference proteome</keyword>
<evidence type="ECO:0000313" key="1">
    <source>
        <dbReference type="EMBL" id="CAG8841237.1"/>
    </source>
</evidence>
<name>A0ACA9SK29_9GLOM</name>
<comment type="caution">
    <text evidence="1">The sequence shown here is derived from an EMBL/GenBank/DDBJ whole genome shotgun (WGS) entry which is preliminary data.</text>
</comment>
<dbReference type="EMBL" id="CAJVQC010129640">
    <property type="protein sequence ID" value="CAG8841237.1"/>
    <property type="molecule type" value="Genomic_DNA"/>
</dbReference>
<organism evidence="1 2">
    <name type="scientific">Racocetra persica</name>
    <dbReference type="NCBI Taxonomy" id="160502"/>
    <lineage>
        <taxon>Eukaryota</taxon>
        <taxon>Fungi</taxon>
        <taxon>Fungi incertae sedis</taxon>
        <taxon>Mucoromycota</taxon>
        <taxon>Glomeromycotina</taxon>
        <taxon>Glomeromycetes</taxon>
        <taxon>Diversisporales</taxon>
        <taxon>Gigasporaceae</taxon>
        <taxon>Racocetra</taxon>
    </lineage>
</organism>
<accession>A0ACA9SK29</accession>
<feature type="non-terminal residue" evidence="1">
    <location>
        <position position="1"/>
    </location>
</feature>
<protein>
    <submittedName>
        <fullName evidence="1">28055_t:CDS:1</fullName>
    </submittedName>
</protein>
<dbReference type="Proteomes" id="UP000789920">
    <property type="component" value="Unassembled WGS sequence"/>
</dbReference>
<feature type="non-terminal residue" evidence="1">
    <location>
        <position position="57"/>
    </location>
</feature>
<gene>
    <name evidence="1" type="ORF">RPERSI_LOCUS31786</name>
</gene>